<evidence type="ECO:0000313" key="10">
    <source>
        <dbReference type="Proteomes" id="UP000199662"/>
    </source>
</evidence>
<evidence type="ECO:0000256" key="4">
    <source>
        <dbReference type="ARBA" id="ARBA00022475"/>
    </source>
</evidence>
<keyword evidence="7 8" id="KW-0472">Membrane</keyword>
<dbReference type="CDD" id="cd06550">
    <property type="entry name" value="TM_ABC_iron-siderophores_like"/>
    <property type="match status" value="1"/>
</dbReference>
<feature type="transmembrane region" description="Helical" evidence="8">
    <location>
        <begin position="287"/>
        <end position="309"/>
    </location>
</feature>
<dbReference type="Gene3D" id="1.10.3470.10">
    <property type="entry name" value="ABC transporter involved in vitamin B12 uptake, BtuC"/>
    <property type="match status" value="1"/>
</dbReference>
<feature type="transmembrane region" description="Helical" evidence="8">
    <location>
        <begin position="97"/>
        <end position="118"/>
    </location>
</feature>
<dbReference type="GO" id="GO:0022857">
    <property type="term" value="F:transmembrane transporter activity"/>
    <property type="evidence" value="ECO:0007669"/>
    <property type="project" value="InterPro"/>
</dbReference>
<dbReference type="GO" id="GO:0033214">
    <property type="term" value="P:siderophore-iron import into cell"/>
    <property type="evidence" value="ECO:0007669"/>
    <property type="project" value="TreeGrafter"/>
</dbReference>
<protein>
    <submittedName>
        <fullName evidence="9">Iron complex transport system permease protein</fullName>
    </submittedName>
</protein>
<name>A0A1H7CFP3_9FIRM</name>
<dbReference type="EMBL" id="FNZK01000020">
    <property type="protein sequence ID" value="SEJ85932.1"/>
    <property type="molecule type" value="Genomic_DNA"/>
</dbReference>
<dbReference type="GO" id="GO:0005886">
    <property type="term" value="C:plasma membrane"/>
    <property type="evidence" value="ECO:0007669"/>
    <property type="project" value="UniProtKB-SubCell"/>
</dbReference>
<dbReference type="Proteomes" id="UP000199662">
    <property type="component" value="Unassembled WGS sequence"/>
</dbReference>
<dbReference type="SUPFAM" id="SSF81345">
    <property type="entry name" value="ABC transporter involved in vitamin B12 uptake, BtuC"/>
    <property type="match status" value="1"/>
</dbReference>
<dbReference type="InterPro" id="IPR000522">
    <property type="entry name" value="ABC_transptr_permease_BtuC"/>
</dbReference>
<reference evidence="9 10" key="1">
    <citation type="submission" date="2016-10" db="EMBL/GenBank/DDBJ databases">
        <authorList>
            <person name="de Groot N.N."/>
        </authorList>
    </citation>
    <scope>NUCLEOTIDE SEQUENCE [LARGE SCALE GENOMIC DNA]</scope>
    <source>
        <strain evidence="9 10">DSM 2179</strain>
    </source>
</reference>
<feature type="transmembrane region" description="Helical" evidence="8">
    <location>
        <begin position="156"/>
        <end position="178"/>
    </location>
</feature>
<dbReference type="Pfam" id="PF01032">
    <property type="entry name" value="FecCD"/>
    <property type="match status" value="1"/>
</dbReference>
<sequence>MKKMTVFFPLLFVCFFIISLISLSWGQIDIPFENILAMLCHELHIPLFADVPFTPEQQAVLYHIRMPRTLVGLLVGAGLGASGAVMQGIFSNPLADPGIIGVSSGASVGAVIAIALGLTELSMFYMPLFAFAGALLAVTLTVFLAMRHGRIPVMTLLLSGVVVGMLLGAMTSGILTMMNEQKMQQYLFWTIGGLDYRRWEHVFLAVGPICGGIGVMLLMARHLNILVLGDVEAKAVGMPVMPFRLFLLIIASLTTATGVCVSGNIGFVGLVVPHMMRMLVGPDHRRLLPASIIAGGTFLVLCDTIGRIIMPPIEIRVGVMTAVLGTPYFLYLLRRTRNMSR</sequence>
<organism evidence="9 10">
    <name type="scientific">Propionispira arboris</name>
    <dbReference type="NCBI Taxonomy" id="84035"/>
    <lineage>
        <taxon>Bacteria</taxon>
        <taxon>Bacillati</taxon>
        <taxon>Bacillota</taxon>
        <taxon>Negativicutes</taxon>
        <taxon>Selenomonadales</taxon>
        <taxon>Selenomonadaceae</taxon>
        <taxon>Propionispira</taxon>
    </lineage>
</organism>
<dbReference type="STRING" id="84035.SAMN05660742_12033"/>
<feature type="transmembrane region" description="Helical" evidence="8">
    <location>
        <begin position="70"/>
        <end position="90"/>
    </location>
</feature>
<feature type="transmembrane region" description="Helical" evidence="8">
    <location>
        <begin position="256"/>
        <end position="275"/>
    </location>
</feature>
<feature type="transmembrane region" description="Helical" evidence="8">
    <location>
        <begin position="198"/>
        <end position="219"/>
    </location>
</feature>
<evidence type="ECO:0000313" key="9">
    <source>
        <dbReference type="EMBL" id="SEJ85932.1"/>
    </source>
</evidence>
<evidence type="ECO:0000256" key="6">
    <source>
        <dbReference type="ARBA" id="ARBA00022989"/>
    </source>
</evidence>
<evidence type="ECO:0000256" key="3">
    <source>
        <dbReference type="ARBA" id="ARBA00022448"/>
    </source>
</evidence>
<comment type="subcellular location">
    <subcellularLocation>
        <location evidence="1">Cell membrane</location>
        <topology evidence="1">Multi-pass membrane protein</topology>
    </subcellularLocation>
</comment>
<feature type="transmembrane region" description="Helical" evidence="8">
    <location>
        <begin position="315"/>
        <end position="333"/>
    </location>
</feature>
<dbReference type="AlphaFoldDB" id="A0A1H7CFP3"/>
<evidence type="ECO:0000256" key="2">
    <source>
        <dbReference type="ARBA" id="ARBA00007935"/>
    </source>
</evidence>
<dbReference type="RefSeq" id="WP_091834367.1">
    <property type="nucleotide sequence ID" value="NZ_FNZK01000020.1"/>
</dbReference>
<keyword evidence="3" id="KW-0813">Transport</keyword>
<gene>
    <name evidence="9" type="ORF">SAMN05660742_12033</name>
</gene>
<dbReference type="PANTHER" id="PTHR30472">
    <property type="entry name" value="FERRIC ENTEROBACTIN TRANSPORT SYSTEM PERMEASE PROTEIN"/>
    <property type="match status" value="1"/>
</dbReference>
<evidence type="ECO:0000256" key="8">
    <source>
        <dbReference type="SAM" id="Phobius"/>
    </source>
</evidence>
<evidence type="ECO:0000256" key="1">
    <source>
        <dbReference type="ARBA" id="ARBA00004651"/>
    </source>
</evidence>
<keyword evidence="4" id="KW-1003">Cell membrane</keyword>
<dbReference type="FunFam" id="1.10.3470.10:FF:000001">
    <property type="entry name" value="Vitamin B12 ABC transporter permease BtuC"/>
    <property type="match status" value="1"/>
</dbReference>
<accession>A0A1H7CFP3</accession>
<keyword evidence="10" id="KW-1185">Reference proteome</keyword>
<keyword evidence="5 8" id="KW-0812">Transmembrane</keyword>
<proteinExistence type="inferred from homology"/>
<dbReference type="PANTHER" id="PTHR30472:SF25">
    <property type="entry name" value="ABC TRANSPORTER PERMEASE PROTEIN MJ0876-RELATED"/>
    <property type="match status" value="1"/>
</dbReference>
<feature type="transmembrane region" description="Helical" evidence="8">
    <location>
        <begin position="124"/>
        <end position="144"/>
    </location>
</feature>
<dbReference type="InterPro" id="IPR037294">
    <property type="entry name" value="ABC_BtuC-like"/>
</dbReference>
<evidence type="ECO:0000256" key="7">
    <source>
        <dbReference type="ARBA" id="ARBA00023136"/>
    </source>
</evidence>
<evidence type="ECO:0000256" key="5">
    <source>
        <dbReference type="ARBA" id="ARBA00022692"/>
    </source>
</evidence>
<keyword evidence="6 8" id="KW-1133">Transmembrane helix</keyword>
<comment type="similarity">
    <text evidence="2">Belongs to the binding-protein-dependent transport system permease family. FecCD subfamily.</text>
</comment>